<dbReference type="STRING" id="1123401.GCA_000621325_02254"/>
<protein>
    <recommendedName>
        <fullName evidence="3">DUF1800 domain-containing protein</fullName>
    </recommendedName>
</protein>
<gene>
    <name evidence="1" type="ORF">BWK73_11435</name>
</gene>
<organism evidence="1 2">
    <name type="scientific">Thiothrix lacustris</name>
    <dbReference type="NCBI Taxonomy" id="525917"/>
    <lineage>
        <taxon>Bacteria</taxon>
        <taxon>Pseudomonadati</taxon>
        <taxon>Pseudomonadota</taxon>
        <taxon>Gammaproteobacteria</taxon>
        <taxon>Thiotrichales</taxon>
        <taxon>Thiotrichaceae</taxon>
        <taxon>Thiothrix</taxon>
    </lineage>
</organism>
<evidence type="ECO:0000313" key="2">
    <source>
        <dbReference type="Proteomes" id="UP000192491"/>
    </source>
</evidence>
<dbReference type="InterPro" id="IPR014917">
    <property type="entry name" value="DUF1800"/>
</dbReference>
<reference evidence="1 2" key="1">
    <citation type="submission" date="2017-01" db="EMBL/GenBank/DDBJ databases">
        <title>Novel large sulfur bacteria in the metagenomes of groundwater-fed chemosynthetic microbial mats in the Lake Huron basin.</title>
        <authorList>
            <person name="Sharrar A.M."/>
            <person name="Flood B.E."/>
            <person name="Bailey J.V."/>
            <person name="Jones D.S."/>
            <person name="Biddanda B."/>
            <person name="Ruberg S.A."/>
            <person name="Marcus D.N."/>
            <person name="Dick G.J."/>
        </authorList>
    </citation>
    <scope>NUCLEOTIDE SEQUENCE [LARGE SCALE GENOMIC DNA]</scope>
    <source>
        <strain evidence="1">A8</strain>
    </source>
</reference>
<proteinExistence type="predicted"/>
<evidence type="ECO:0008006" key="3">
    <source>
        <dbReference type="Google" id="ProtNLM"/>
    </source>
</evidence>
<evidence type="ECO:0000313" key="1">
    <source>
        <dbReference type="EMBL" id="OQX13723.1"/>
    </source>
</evidence>
<dbReference type="AlphaFoldDB" id="A0A1Y1QTW6"/>
<accession>A0A1Y1QTW6</accession>
<dbReference type="Proteomes" id="UP000192491">
    <property type="component" value="Unassembled WGS sequence"/>
</dbReference>
<sequence>MGLLAFKDAAHLVSRTGLGAEWDTIKQLEGRSTQEAVEWVLHPTPEGLKPAPAMTPWLKLEPMRLNDMKSRNSAWSISQREGKSLQAWWVEQMLTTKTPFLERMTLFWHNHFTSSIQKTLQPSLLHQQNLLLRRYALGSFADLLQAIARDPAMLMYLDGHQNNKNQPNENFARELLELFTIGRGHYRETDVKAATQAFTGWRVDYQTGKFVIRTDEHTEGQVTFLGKTGHFKGDDIVKLLLAHPRTAERLTEKFWLAFVSNRPDPALVQAWAQQLQHSNYDIKGLMRTLLNSDAFWASANRGTLVKAPVELVIGTARMLPYPRESTPEMLNLCRLLGQELFDPPNVKGWAGGEHWISTQTLLVRNAYLSKLSRGSLDEQAADGIKLPNAPAEQLVEWLLPVKPLKPLPEAPGARRLVRALLLDPAFQVS</sequence>
<dbReference type="Pfam" id="PF08811">
    <property type="entry name" value="DUF1800"/>
    <property type="match status" value="1"/>
</dbReference>
<name>A0A1Y1QTW6_9GAMM</name>
<dbReference type="EMBL" id="MTEJ01000042">
    <property type="protein sequence ID" value="OQX13723.1"/>
    <property type="molecule type" value="Genomic_DNA"/>
</dbReference>
<comment type="caution">
    <text evidence="1">The sequence shown here is derived from an EMBL/GenBank/DDBJ whole genome shotgun (WGS) entry which is preliminary data.</text>
</comment>